<evidence type="ECO:0000313" key="1">
    <source>
        <dbReference type="EMBL" id="TFY82684.1"/>
    </source>
</evidence>
<dbReference type="Proteomes" id="UP000298061">
    <property type="component" value="Unassembled WGS sequence"/>
</dbReference>
<reference evidence="1 2" key="1">
    <citation type="submission" date="2019-02" db="EMBL/GenBank/DDBJ databases">
        <title>Genome sequencing of the rare red list fungi Hericium alpestre (H. flagellum).</title>
        <authorList>
            <person name="Buettner E."/>
            <person name="Kellner H."/>
        </authorList>
    </citation>
    <scope>NUCLEOTIDE SEQUENCE [LARGE SCALE GENOMIC DNA]</scope>
    <source>
        <strain evidence="1 2">DSM 108284</strain>
    </source>
</reference>
<accession>A0A4Z0A8T3</accession>
<dbReference type="AlphaFoldDB" id="A0A4Z0A8T3"/>
<dbReference type="EMBL" id="SFCI01000087">
    <property type="protein sequence ID" value="TFY82684.1"/>
    <property type="molecule type" value="Genomic_DNA"/>
</dbReference>
<dbReference type="InterPro" id="IPR032675">
    <property type="entry name" value="LRR_dom_sf"/>
</dbReference>
<sequence length="395" mass="45399">MLHDFEGHGDRSTLLAPLKLDRDSMPRLRTLRLRFEQIQVTLSSNIFSGLTTLEVRDALCWKTWEMPTLISCMREWTQLETLNLWWSLPEANITQYPVTRPKNTVTFPKLRRLDLGDMTLYADHFLRHLELHPGTSVHFDGEWHNGLHPADYSDVFRSLVSSISAEVLKPIRGLTIRNGSGDIEVYGFLESELELLGKAELGSGIRGSLYLFLQVDFDLDEEEVEVDLDVDPNEPRIQACQILSTISGVLSVRELEVLRVQLHNQPEFLEWEPILRPIDNVKKVIIDSHRIGTSRFLDALAGSTYESTDGWEPVLPRLEELVITFIIQYHDYDIPFDNVLQFHKSRLARGVPIQTLVLEDRRRRPATKDEVIEELARLSAVPGVDVVWKLEVDDD</sequence>
<proteinExistence type="predicted"/>
<dbReference type="OrthoDB" id="3217549at2759"/>
<organism evidence="1 2">
    <name type="scientific">Hericium alpestre</name>
    <dbReference type="NCBI Taxonomy" id="135208"/>
    <lineage>
        <taxon>Eukaryota</taxon>
        <taxon>Fungi</taxon>
        <taxon>Dikarya</taxon>
        <taxon>Basidiomycota</taxon>
        <taxon>Agaricomycotina</taxon>
        <taxon>Agaricomycetes</taxon>
        <taxon>Russulales</taxon>
        <taxon>Hericiaceae</taxon>
        <taxon>Hericium</taxon>
    </lineage>
</organism>
<comment type="caution">
    <text evidence="1">The sequence shown here is derived from an EMBL/GenBank/DDBJ whole genome shotgun (WGS) entry which is preliminary data.</text>
</comment>
<dbReference type="Gene3D" id="3.80.10.10">
    <property type="entry name" value="Ribonuclease Inhibitor"/>
    <property type="match status" value="1"/>
</dbReference>
<keyword evidence="2" id="KW-1185">Reference proteome</keyword>
<protein>
    <recommendedName>
        <fullName evidence="3">F-box domain-containing protein</fullName>
    </recommendedName>
</protein>
<name>A0A4Z0A8T3_9AGAM</name>
<evidence type="ECO:0000313" key="2">
    <source>
        <dbReference type="Proteomes" id="UP000298061"/>
    </source>
</evidence>
<gene>
    <name evidence="1" type="ORF">EWM64_g1329</name>
</gene>
<dbReference type="SUPFAM" id="SSF52047">
    <property type="entry name" value="RNI-like"/>
    <property type="match status" value="1"/>
</dbReference>
<evidence type="ECO:0008006" key="3">
    <source>
        <dbReference type="Google" id="ProtNLM"/>
    </source>
</evidence>